<gene>
    <name evidence="2" type="ORF">Desgi_4060</name>
</gene>
<dbReference type="AlphaFoldDB" id="R4KJE3"/>
<name>R4KJE3_9FIRM</name>
<dbReference type="Pfam" id="PF05257">
    <property type="entry name" value="CHAP"/>
    <property type="match status" value="1"/>
</dbReference>
<dbReference type="EMBL" id="CP003273">
    <property type="protein sequence ID" value="AGL03328.1"/>
    <property type="molecule type" value="Genomic_DNA"/>
</dbReference>
<sequence length="160" mass="17290">MSLSTFVQTANGEVGYTEGPNNDTKYGLWFGLNYQPWCSIFVAWCANEAGILTTAATASEPNVYKTASVQTLYNWYASNRRNLTPSTNPSSANYPKVGDLAFIDGTSNHVGIIVAVSSTSITTVEGNISDQVTKVTYSMSTLRNSNGNTISYLGSNNTHY</sequence>
<proteinExistence type="predicted"/>
<keyword evidence="3" id="KW-1185">Reference proteome</keyword>
<dbReference type="HOGENOM" id="CLU_097101_1_0_9"/>
<dbReference type="KEGG" id="dgi:Desgi_4060"/>
<dbReference type="STRING" id="767817.Desgi_4060"/>
<dbReference type="RefSeq" id="WP_006524728.1">
    <property type="nucleotide sequence ID" value="NC_021184.1"/>
</dbReference>
<organism evidence="2 3">
    <name type="scientific">Desulfoscipio gibsoniae DSM 7213</name>
    <dbReference type="NCBI Taxonomy" id="767817"/>
    <lineage>
        <taxon>Bacteria</taxon>
        <taxon>Bacillati</taxon>
        <taxon>Bacillota</taxon>
        <taxon>Clostridia</taxon>
        <taxon>Eubacteriales</taxon>
        <taxon>Desulfallaceae</taxon>
        <taxon>Desulfoscipio</taxon>
    </lineage>
</organism>
<evidence type="ECO:0000313" key="2">
    <source>
        <dbReference type="EMBL" id="AGL03328.1"/>
    </source>
</evidence>
<dbReference type="InterPro" id="IPR038765">
    <property type="entry name" value="Papain-like_cys_pep_sf"/>
</dbReference>
<feature type="domain" description="Peptidase C51" evidence="1">
    <location>
        <begin position="34"/>
        <end position="127"/>
    </location>
</feature>
<evidence type="ECO:0000313" key="3">
    <source>
        <dbReference type="Proteomes" id="UP000013520"/>
    </source>
</evidence>
<protein>
    <submittedName>
        <fullName evidence="2">CHAP domain-containing protein</fullName>
    </submittedName>
</protein>
<dbReference type="eggNOG" id="COG0791">
    <property type="taxonomic scope" value="Bacteria"/>
</dbReference>
<evidence type="ECO:0000259" key="1">
    <source>
        <dbReference type="Pfam" id="PF05257"/>
    </source>
</evidence>
<dbReference type="InterPro" id="IPR007921">
    <property type="entry name" value="CHAP_dom"/>
</dbReference>
<accession>R4KJE3</accession>
<dbReference type="Proteomes" id="UP000013520">
    <property type="component" value="Chromosome"/>
</dbReference>
<dbReference type="SUPFAM" id="SSF54001">
    <property type="entry name" value="Cysteine proteinases"/>
    <property type="match status" value="1"/>
</dbReference>
<dbReference type="Gene3D" id="3.90.1720.10">
    <property type="entry name" value="endopeptidase domain like (from Nostoc punctiforme)"/>
    <property type="match status" value="1"/>
</dbReference>
<reference evidence="2 3" key="1">
    <citation type="submission" date="2012-01" db="EMBL/GenBank/DDBJ databases">
        <title>Complete sequence of Desulfotomaculum gibsoniae DSM 7213.</title>
        <authorList>
            <consortium name="US DOE Joint Genome Institute"/>
            <person name="Lucas S."/>
            <person name="Han J."/>
            <person name="Lapidus A."/>
            <person name="Cheng J.-F."/>
            <person name="Goodwin L."/>
            <person name="Pitluck S."/>
            <person name="Peters L."/>
            <person name="Ovchinnikova G."/>
            <person name="Teshima H."/>
            <person name="Detter J.C."/>
            <person name="Han C."/>
            <person name="Tapia R."/>
            <person name="Land M."/>
            <person name="Hauser L."/>
            <person name="Kyrpides N."/>
            <person name="Ivanova N."/>
            <person name="Pagani I."/>
            <person name="Parshina S."/>
            <person name="Plugge C."/>
            <person name="Muyzer G."/>
            <person name="Kuever J."/>
            <person name="Ivanova A."/>
            <person name="Nazina T."/>
            <person name="Klenk H.-P."/>
            <person name="Brambilla E."/>
            <person name="Spring S."/>
            <person name="Stams A.F."/>
            <person name="Woyke T."/>
        </authorList>
    </citation>
    <scope>NUCLEOTIDE SEQUENCE [LARGE SCALE GENOMIC DNA]</scope>
    <source>
        <strain evidence="2 3">DSM 7213</strain>
    </source>
</reference>
<dbReference type="OrthoDB" id="9812962at2"/>